<comment type="caution">
    <text evidence="3">The sequence shown here is derived from an EMBL/GenBank/DDBJ whole genome shotgun (WGS) entry which is preliminary data.</text>
</comment>
<dbReference type="AlphaFoldDB" id="A0AAV5SPX6"/>
<accession>A0AAV5SPX6</accession>
<evidence type="ECO:0000256" key="1">
    <source>
        <dbReference type="SAM" id="MobiDB-lite"/>
    </source>
</evidence>
<keyword evidence="2" id="KW-0472">Membrane</keyword>
<feature type="region of interest" description="Disordered" evidence="1">
    <location>
        <begin position="31"/>
        <end position="59"/>
    </location>
</feature>
<feature type="compositionally biased region" description="Basic and acidic residues" evidence="1">
    <location>
        <begin position="33"/>
        <end position="51"/>
    </location>
</feature>
<organism evidence="3 4">
    <name type="scientific">Pristionchus entomophagus</name>
    <dbReference type="NCBI Taxonomy" id="358040"/>
    <lineage>
        <taxon>Eukaryota</taxon>
        <taxon>Metazoa</taxon>
        <taxon>Ecdysozoa</taxon>
        <taxon>Nematoda</taxon>
        <taxon>Chromadorea</taxon>
        <taxon>Rhabditida</taxon>
        <taxon>Rhabditina</taxon>
        <taxon>Diplogasteromorpha</taxon>
        <taxon>Diplogasteroidea</taxon>
        <taxon>Neodiplogasteridae</taxon>
        <taxon>Pristionchus</taxon>
    </lineage>
</organism>
<dbReference type="EMBL" id="BTSX01000002">
    <property type="protein sequence ID" value="GMS85070.1"/>
    <property type="molecule type" value="Genomic_DNA"/>
</dbReference>
<evidence type="ECO:0000313" key="4">
    <source>
        <dbReference type="Proteomes" id="UP001432027"/>
    </source>
</evidence>
<feature type="transmembrane region" description="Helical" evidence="2">
    <location>
        <begin position="165"/>
        <end position="191"/>
    </location>
</feature>
<keyword evidence="2" id="KW-1133">Transmembrane helix</keyword>
<evidence type="ECO:0000313" key="3">
    <source>
        <dbReference type="EMBL" id="GMS85070.1"/>
    </source>
</evidence>
<dbReference type="Proteomes" id="UP001432027">
    <property type="component" value="Unassembled WGS sequence"/>
</dbReference>
<sequence>MRVRDYGSGIQFSKQSINNRLLWRVHVQCGDASPDRSENVSDGKKMGRDGKGGGVGGHAQCAAAQASSSDIESSRAILALCDLVTGADGTSGNSTAAAAAGAAGSEGSSSPCSFSSSASRSSSCSMSTAPANGWAIASANSFAWSSCSAMLSMRSETLSRSRSMLDFLSVLFACPSTLTTSAFMPAFSIAVRCASSLVRTPSILANSVSYIFFLLSAASATRLFLVPASRAVAISSSIFFSKWDCFLTSISSISLSCPIASSDDRDCDFRFLLLKTLRSIDDIDFRRPPMAK</sequence>
<protein>
    <submittedName>
        <fullName evidence="3">Uncharacterized protein</fullName>
    </submittedName>
</protein>
<reference evidence="3" key="1">
    <citation type="submission" date="2023-10" db="EMBL/GenBank/DDBJ databases">
        <title>Genome assembly of Pristionchus species.</title>
        <authorList>
            <person name="Yoshida K."/>
            <person name="Sommer R.J."/>
        </authorList>
    </citation>
    <scope>NUCLEOTIDE SEQUENCE</scope>
    <source>
        <strain evidence="3">RS0144</strain>
    </source>
</reference>
<keyword evidence="2" id="KW-0812">Transmembrane</keyword>
<keyword evidence="4" id="KW-1185">Reference proteome</keyword>
<evidence type="ECO:0000256" key="2">
    <source>
        <dbReference type="SAM" id="Phobius"/>
    </source>
</evidence>
<feature type="transmembrane region" description="Helical" evidence="2">
    <location>
        <begin position="203"/>
        <end position="225"/>
    </location>
</feature>
<proteinExistence type="predicted"/>
<name>A0AAV5SPX6_9BILA</name>
<gene>
    <name evidence="3" type="ORF">PENTCL1PPCAC_7245</name>
</gene>